<dbReference type="InterPro" id="IPR011044">
    <property type="entry name" value="Quino_amine_DH_bsu"/>
</dbReference>
<keyword evidence="1" id="KW-0808">Transferase</keyword>
<organism evidence="1 2">
    <name type="scientific">Aquimarina algicola</name>
    <dbReference type="NCBI Taxonomy" id="2589995"/>
    <lineage>
        <taxon>Bacteria</taxon>
        <taxon>Pseudomonadati</taxon>
        <taxon>Bacteroidota</taxon>
        <taxon>Flavobacteriia</taxon>
        <taxon>Flavobacteriales</taxon>
        <taxon>Flavobacteriaceae</taxon>
        <taxon>Aquimarina</taxon>
    </lineage>
</organism>
<dbReference type="Pfam" id="PF05096">
    <property type="entry name" value="Glu_cyclase_2"/>
    <property type="match status" value="1"/>
</dbReference>
<dbReference type="GO" id="GO:0016603">
    <property type="term" value="F:glutaminyl-peptide cyclotransferase activity"/>
    <property type="evidence" value="ECO:0007669"/>
    <property type="project" value="InterPro"/>
</dbReference>
<dbReference type="AlphaFoldDB" id="A0A504J6K2"/>
<sequence>MKICNYFVIIILSTFMISCGSNSEAKKKYFSIELKDNQTKFTLGETINASIKNPKGKKIDSVTYILNDQSKKATGDFTYKEILDTEKLGKQTLIAKVFFDGSIDTLTKKITLLNNKKPELYSYKILAEYPHDKKAFTQGLEFYTDTLYESTGRKGQSSLRKLDYKTGEILSKKDISKEYFAEGITIINDKIVQLTWTAKEGFIYDRKSLQKTGSFVYNKSKEGWGLCNDGTHIYKSDGSEKIWILDKETLAEKGFIQVATNKSVKSRFNELEWVDGKIYANTWQKDGIAIINPKNGALEAVIDLSGLRKKVTQHQDLDVLNGIAYMPESKRLFVTGKNWDKLFEIKIVK</sequence>
<dbReference type="PANTHER" id="PTHR31270">
    <property type="entry name" value="GLUTAMINYL-PEPTIDE CYCLOTRANSFERASE"/>
    <property type="match status" value="1"/>
</dbReference>
<dbReference type="PANTHER" id="PTHR31270:SF1">
    <property type="entry name" value="GLUTAMINYL-PEPTIDE CYCLOTRANSFERASE"/>
    <property type="match status" value="1"/>
</dbReference>
<dbReference type="PROSITE" id="PS51257">
    <property type="entry name" value="PROKAR_LIPOPROTEIN"/>
    <property type="match status" value="1"/>
</dbReference>
<evidence type="ECO:0000313" key="2">
    <source>
        <dbReference type="Proteomes" id="UP000315540"/>
    </source>
</evidence>
<dbReference type="Proteomes" id="UP000315540">
    <property type="component" value="Unassembled WGS sequence"/>
</dbReference>
<proteinExistence type="predicted"/>
<gene>
    <name evidence="1" type="ORF">FHK87_23230</name>
</gene>
<comment type="caution">
    <text evidence="1">The sequence shown here is derived from an EMBL/GenBank/DDBJ whole genome shotgun (WGS) entry which is preliminary data.</text>
</comment>
<accession>A0A504J6K2</accession>
<evidence type="ECO:0000313" key="1">
    <source>
        <dbReference type="EMBL" id="TPN82340.1"/>
    </source>
</evidence>
<protein>
    <submittedName>
        <fullName evidence="1">Glutaminyl-peptide cyclotransferase</fullName>
    </submittedName>
</protein>
<dbReference type="EMBL" id="VFWZ01000009">
    <property type="protein sequence ID" value="TPN82340.1"/>
    <property type="molecule type" value="Genomic_DNA"/>
</dbReference>
<dbReference type="SUPFAM" id="SSF50969">
    <property type="entry name" value="YVTN repeat-like/Quinoprotein amine dehydrogenase"/>
    <property type="match status" value="1"/>
</dbReference>
<dbReference type="OrthoDB" id="9783700at2"/>
<reference evidence="1 2" key="1">
    <citation type="submission" date="2019-06" db="EMBL/GenBank/DDBJ databases">
        <authorList>
            <person name="Meng X."/>
        </authorList>
    </citation>
    <scope>NUCLEOTIDE SEQUENCE [LARGE SCALE GENOMIC DNA]</scope>
    <source>
        <strain evidence="1 2">M625</strain>
    </source>
</reference>
<keyword evidence="2" id="KW-1185">Reference proteome</keyword>
<name>A0A504J6K2_9FLAO</name>
<dbReference type="RefSeq" id="WP_140597271.1">
    <property type="nucleotide sequence ID" value="NZ_VFWZ01000009.1"/>
</dbReference>
<dbReference type="InterPro" id="IPR007788">
    <property type="entry name" value="QCT"/>
</dbReference>